<dbReference type="Gene3D" id="2.60.40.1080">
    <property type="match status" value="1"/>
</dbReference>
<feature type="signal peptide" evidence="1">
    <location>
        <begin position="1"/>
        <end position="21"/>
    </location>
</feature>
<dbReference type="Proteomes" id="UP000261828">
    <property type="component" value="Unassembled WGS sequence"/>
</dbReference>
<gene>
    <name evidence="4" type="ORF">DX873_03305</name>
</gene>
<dbReference type="SUPFAM" id="SSF49373">
    <property type="entry name" value="Invasin/intimin cell-adhesion fragments"/>
    <property type="match status" value="1"/>
</dbReference>
<dbReference type="Pfam" id="PF01833">
    <property type="entry name" value="TIG"/>
    <property type="match status" value="1"/>
</dbReference>
<sequence>MMKKYLSYFFMCLGLGLMVLACSKDDDKPSESNSPTIESFSPELGVENTLVTITGTNFATTTSGNLVKFNGVTAVVTSASATQIITSVPNGATTGKITVKVGDNTATSTKDFTVTEIINIELDKSTLELFTFESETLVLTGAGDNTVEWSSDDETVLTVDENGKVTAVGAGSATITAKVMENSATCTVTVNPNVYAAGSKDDYNAICWKNGEPVELTDGSTESRASSVFVSEEGDVFIGGRIWDNGNGKYVGMVWKNGEELYSIDDAFDVSVSSIFVDSNGDVFTAGYMEDENSDKHALITKNGTQLYLNENESEAYDLWVDGDVIYTGTEKDTDTNRDVAKVWSNGGELYSMKGDTEGIHADTYARSIDVYGNDDVYVAGYSSFTEIEEQIGFIWKNGQEIYSLFEGGLANKFYSMAINGETGDIYTTGLASGIGKVWENGQEYYTFNEGNGTSYGRSVFGFQSDLYVGGSEFNGNIKEGKVYKNNELIYKFSGDNGSAEVNSIFVK</sequence>
<feature type="domain" description="IPT/TIG" evidence="2">
    <location>
        <begin position="34"/>
        <end position="115"/>
    </location>
</feature>
<dbReference type="PROSITE" id="PS51257">
    <property type="entry name" value="PROKAR_LIPOPROTEIN"/>
    <property type="match status" value="1"/>
</dbReference>
<evidence type="ECO:0000259" key="3">
    <source>
        <dbReference type="SMART" id="SM00635"/>
    </source>
</evidence>
<protein>
    <recommendedName>
        <fullName evidence="6">BIG2 domain-containing protein</fullName>
    </recommendedName>
</protein>
<name>A0A371JTV8_9FLAO</name>
<dbReference type="InterPro" id="IPR003343">
    <property type="entry name" value="Big_2"/>
</dbReference>
<dbReference type="InterPro" id="IPR002909">
    <property type="entry name" value="IPT_dom"/>
</dbReference>
<evidence type="ECO:0008006" key="6">
    <source>
        <dbReference type="Google" id="ProtNLM"/>
    </source>
</evidence>
<feature type="domain" description="BIG2" evidence="3">
    <location>
        <begin position="116"/>
        <end position="189"/>
    </location>
</feature>
<dbReference type="OrthoDB" id="708305at2"/>
<dbReference type="SUPFAM" id="SSF50998">
    <property type="entry name" value="Quinoprotein alcohol dehydrogenase-like"/>
    <property type="match status" value="1"/>
</dbReference>
<evidence type="ECO:0000259" key="2">
    <source>
        <dbReference type="SMART" id="SM00429"/>
    </source>
</evidence>
<accession>A0A371JTV8</accession>
<dbReference type="InterPro" id="IPR011047">
    <property type="entry name" value="Quinoprotein_ADH-like_sf"/>
</dbReference>
<reference evidence="4 5" key="1">
    <citation type="submission" date="2018-08" db="EMBL/GenBank/DDBJ databases">
        <title>Muricauda nanhaiensis sp. nov., isolated from seawater of the South China Sea.</title>
        <authorList>
            <person name="Dang Y."/>
        </authorList>
    </citation>
    <scope>NUCLEOTIDE SEQUENCE [LARGE SCALE GENOMIC DNA]</scope>
    <source>
        <strain evidence="4 5">SM1704</strain>
    </source>
</reference>
<dbReference type="SUPFAM" id="SSF81296">
    <property type="entry name" value="E set domains"/>
    <property type="match status" value="1"/>
</dbReference>
<dbReference type="InterPro" id="IPR008964">
    <property type="entry name" value="Invasin/intimin_cell_adhesion"/>
</dbReference>
<dbReference type="SMART" id="SM00429">
    <property type="entry name" value="IPT"/>
    <property type="match status" value="1"/>
</dbReference>
<dbReference type="InterPro" id="IPR014756">
    <property type="entry name" value="Ig_E-set"/>
</dbReference>
<keyword evidence="5" id="KW-1185">Reference proteome</keyword>
<evidence type="ECO:0000313" key="5">
    <source>
        <dbReference type="Proteomes" id="UP000261828"/>
    </source>
</evidence>
<dbReference type="AlphaFoldDB" id="A0A371JTV8"/>
<dbReference type="InterPro" id="IPR013783">
    <property type="entry name" value="Ig-like_fold"/>
</dbReference>
<dbReference type="Pfam" id="PF02368">
    <property type="entry name" value="Big_2"/>
    <property type="match status" value="1"/>
</dbReference>
<dbReference type="SMART" id="SM00635">
    <property type="entry name" value="BID_2"/>
    <property type="match status" value="1"/>
</dbReference>
<comment type="caution">
    <text evidence="4">The sequence shown here is derived from an EMBL/GenBank/DDBJ whole genome shotgun (WGS) entry which is preliminary data.</text>
</comment>
<keyword evidence="1" id="KW-0732">Signal</keyword>
<dbReference type="Gene3D" id="2.60.40.10">
    <property type="entry name" value="Immunoglobulins"/>
    <property type="match status" value="1"/>
</dbReference>
<organism evidence="4 5">
    <name type="scientific">Flagellimonas nanhaiensis</name>
    <dbReference type="NCBI Taxonomy" id="2292706"/>
    <lineage>
        <taxon>Bacteria</taxon>
        <taxon>Pseudomonadati</taxon>
        <taxon>Bacteroidota</taxon>
        <taxon>Flavobacteriia</taxon>
        <taxon>Flavobacteriales</taxon>
        <taxon>Flavobacteriaceae</taxon>
        <taxon>Flagellimonas</taxon>
    </lineage>
</organism>
<dbReference type="EMBL" id="QTJX01000001">
    <property type="protein sequence ID" value="RDY61209.1"/>
    <property type="molecule type" value="Genomic_DNA"/>
</dbReference>
<feature type="chain" id="PRO_5016663296" description="BIG2 domain-containing protein" evidence="1">
    <location>
        <begin position="22"/>
        <end position="508"/>
    </location>
</feature>
<evidence type="ECO:0000256" key="1">
    <source>
        <dbReference type="SAM" id="SignalP"/>
    </source>
</evidence>
<proteinExistence type="predicted"/>
<evidence type="ECO:0000313" key="4">
    <source>
        <dbReference type="EMBL" id="RDY61209.1"/>
    </source>
</evidence>